<keyword evidence="2" id="KW-0812">Transmembrane</keyword>
<accession>A0AA35Y294</accession>
<dbReference type="Proteomes" id="UP001176960">
    <property type="component" value="Unassembled WGS sequence"/>
</dbReference>
<comment type="caution">
    <text evidence="3">The sequence shown here is derived from an EMBL/GenBank/DDBJ whole genome shotgun (WGS) entry which is preliminary data.</text>
</comment>
<keyword evidence="2" id="KW-1133">Transmembrane helix</keyword>
<feature type="transmembrane region" description="Helical" evidence="2">
    <location>
        <begin position="65"/>
        <end position="83"/>
    </location>
</feature>
<name>A0AA35Y294_9PROT</name>
<feature type="transmembrane region" description="Helical" evidence="2">
    <location>
        <begin position="157"/>
        <end position="178"/>
    </location>
</feature>
<keyword evidence="4" id="KW-1185">Reference proteome</keyword>
<evidence type="ECO:0000256" key="2">
    <source>
        <dbReference type="SAM" id="Phobius"/>
    </source>
</evidence>
<reference evidence="3" key="1">
    <citation type="submission" date="2023-03" db="EMBL/GenBank/DDBJ databases">
        <authorList>
            <person name="Cleenwerck I."/>
        </authorList>
    </citation>
    <scope>NUCLEOTIDE SEQUENCE</scope>
    <source>
        <strain evidence="3">LMG 32879</strain>
    </source>
</reference>
<evidence type="ECO:0000256" key="1">
    <source>
        <dbReference type="SAM" id="MobiDB-lite"/>
    </source>
</evidence>
<dbReference type="RefSeq" id="WP_289840699.1">
    <property type="nucleotide sequence ID" value="NZ_CATKSH010000014.1"/>
</dbReference>
<evidence type="ECO:0000313" key="4">
    <source>
        <dbReference type="Proteomes" id="UP001176960"/>
    </source>
</evidence>
<feature type="transmembrane region" description="Helical" evidence="2">
    <location>
        <begin position="95"/>
        <end position="116"/>
    </location>
</feature>
<proteinExistence type="predicted"/>
<feature type="transmembrane region" description="Helical" evidence="2">
    <location>
        <begin position="128"/>
        <end position="151"/>
    </location>
</feature>
<evidence type="ECO:0000313" key="3">
    <source>
        <dbReference type="EMBL" id="CAI9121362.1"/>
    </source>
</evidence>
<protein>
    <submittedName>
        <fullName evidence="3">Uncharacterized protein</fullName>
    </submittedName>
</protein>
<sequence length="280" mass="30589">MDETRWAQDMTMQADEPPPDAFQRDAARPRRAPGRMPGGEPQSMWRVIGESLRDTVGLMRSHPRAVLALLVVELVLGLAQYALTGNSKGSDLPFLSAMVAQLISLVFTFRFCAALMGIDHPQSLPRVVWMRLLGWGIFCVLLGEVGMVSLLPVPLPALVTSVLVLGAAYFQLRLMPLYPALMQWQDWPGIDRVWVPSRGFVLPLIGCILAVFLPITIVVMGVLMALNGGASTNDPVAATAHLQKVLAPLLPALVVGEAFVAAWMVLFSSALRVRLFRRIA</sequence>
<feature type="transmembrane region" description="Helical" evidence="2">
    <location>
        <begin position="199"/>
        <end position="226"/>
    </location>
</feature>
<dbReference type="EMBL" id="CATKSH010000014">
    <property type="protein sequence ID" value="CAI9121362.1"/>
    <property type="molecule type" value="Genomic_DNA"/>
</dbReference>
<keyword evidence="2" id="KW-0472">Membrane</keyword>
<feature type="transmembrane region" description="Helical" evidence="2">
    <location>
        <begin position="246"/>
        <end position="271"/>
    </location>
</feature>
<gene>
    <name evidence="3" type="ORF">LMG32879_002209</name>
</gene>
<dbReference type="AlphaFoldDB" id="A0AA35Y294"/>
<feature type="region of interest" description="Disordered" evidence="1">
    <location>
        <begin position="1"/>
        <end position="40"/>
    </location>
</feature>
<organism evidence="3 4">
    <name type="scientific">Brytella acorum</name>
    <dbReference type="NCBI Taxonomy" id="2959299"/>
    <lineage>
        <taxon>Bacteria</taxon>
        <taxon>Pseudomonadati</taxon>
        <taxon>Pseudomonadota</taxon>
        <taxon>Alphaproteobacteria</taxon>
        <taxon>Acetobacterales</taxon>
        <taxon>Acetobacteraceae</taxon>
        <taxon>Brytella</taxon>
    </lineage>
</organism>